<evidence type="ECO:0000256" key="4">
    <source>
        <dbReference type="ARBA" id="ARBA00023136"/>
    </source>
</evidence>
<feature type="domain" description="ABC-2 type transporter transmembrane" evidence="6">
    <location>
        <begin position="21"/>
        <end position="413"/>
    </location>
</feature>
<dbReference type="EMBL" id="JACIDE010000001">
    <property type="protein sequence ID" value="MBB4072486.1"/>
    <property type="molecule type" value="Genomic_DNA"/>
</dbReference>
<evidence type="ECO:0000256" key="2">
    <source>
        <dbReference type="ARBA" id="ARBA00022692"/>
    </source>
</evidence>
<evidence type="ECO:0000313" key="8">
    <source>
        <dbReference type="Proteomes" id="UP000559598"/>
    </source>
</evidence>
<feature type="transmembrane region" description="Helical" evidence="5">
    <location>
        <begin position="339"/>
        <end position="358"/>
    </location>
</feature>
<evidence type="ECO:0000256" key="3">
    <source>
        <dbReference type="ARBA" id="ARBA00022989"/>
    </source>
</evidence>
<dbReference type="InterPro" id="IPR013525">
    <property type="entry name" value="ABC2_TM"/>
</dbReference>
<keyword evidence="8" id="KW-1185">Reference proteome</keyword>
<comment type="caution">
    <text evidence="7">The sequence shown here is derived from an EMBL/GenBank/DDBJ whole genome shotgun (WGS) entry which is preliminary data.</text>
</comment>
<dbReference type="Pfam" id="PF12698">
    <property type="entry name" value="ABC2_membrane_3"/>
    <property type="match status" value="1"/>
</dbReference>
<dbReference type="GO" id="GO:0016020">
    <property type="term" value="C:membrane"/>
    <property type="evidence" value="ECO:0007669"/>
    <property type="project" value="UniProtKB-SubCell"/>
</dbReference>
<dbReference type="RefSeq" id="WP_183182915.1">
    <property type="nucleotide sequence ID" value="NZ_BMNP01000002.1"/>
</dbReference>
<evidence type="ECO:0000259" key="6">
    <source>
        <dbReference type="Pfam" id="PF12698"/>
    </source>
</evidence>
<feature type="transmembrane region" description="Helical" evidence="5">
    <location>
        <begin position="303"/>
        <end position="327"/>
    </location>
</feature>
<gene>
    <name evidence="7" type="ORF">GGR02_000232</name>
</gene>
<proteinExistence type="predicted"/>
<dbReference type="PANTHER" id="PTHR43027:SF1">
    <property type="entry name" value="DOXORUBICIN RESISTANCE ABC TRANSPORTER PERMEASE PROTEIN DRRC-RELATED"/>
    <property type="match status" value="1"/>
</dbReference>
<feature type="transmembrane region" description="Helical" evidence="5">
    <location>
        <begin position="269"/>
        <end position="291"/>
    </location>
</feature>
<name>A0A840DTM4_9BACL</name>
<reference evidence="7 8" key="1">
    <citation type="submission" date="2020-08" db="EMBL/GenBank/DDBJ databases">
        <title>Genomic Encyclopedia of Type Strains, Phase IV (KMG-IV): sequencing the most valuable type-strain genomes for metagenomic binning, comparative biology and taxonomic classification.</title>
        <authorList>
            <person name="Goeker M."/>
        </authorList>
    </citation>
    <scope>NUCLEOTIDE SEQUENCE [LARGE SCALE GENOMIC DNA]</scope>
    <source>
        <strain evidence="7 8">DSM 17075</strain>
    </source>
</reference>
<dbReference type="InterPro" id="IPR052902">
    <property type="entry name" value="ABC-2_transporter"/>
</dbReference>
<keyword evidence="4 5" id="KW-0472">Membrane</keyword>
<dbReference type="GO" id="GO:0140359">
    <property type="term" value="F:ABC-type transporter activity"/>
    <property type="evidence" value="ECO:0007669"/>
    <property type="project" value="InterPro"/>
</dbReference>
<comment type="subcellular location">
    <subcellularLocation>
        <location evidence="1">Membrane</location>
        <topology evidence="1">Multi-pass membrane protein</topology>
    </subcellularLocation>
</comment>
<keyword evidence="3 5" id="KW-1133">Transmembrane helix</keyword>
<feature type="transmembrane region" description="Helical" evidence="5">
    <location>
        <begin position="224"/>
        <end position="248"/>
    </location>
</feature>
<protein>
    <submittedName>
        <fullName evidence="7">ABC-2 type transport system permease protein</fullName>
    </submittedName>
</protein>
<organism evidence="7 8">
    <name type="scientific">Anoxybacteroides voinovskiense</name>
    <dbReference type="NCBI Taxonomy" id="230470"/>
    <lineage>
        <taxon>Bacteria</taxon>
        <taxon>Bacillati</taxon>
        <taxon>Bacillota</taxon>
        <taxon>Bacilli</taxon>
        <taxon>Bacillales</taxon>
        <taxon>Anoxybacillaceae</taxon>
        <taxon>Anoxybacteroides</taxon>
    </lineage>
</organism>
<keyword evidence="2 5" id="KW-0812">Transmembrane</keyword>
<sequence>MIGAFVKKQLLLLVRNRHEVLILLGMPLVLITILGFALGNIMDGDHAAIHAKIAFMNEGDEQKELQAFTREIDAMNIPTEKKQMLIEAARSIAPITVLKQDVFGDKSVKKYIRIIDVPPAQLEKVRQKDSYAAIIRVPNGFTYKMLQYMLLQKNEHPRLFFYTNEEKAWTAEMVGQILAAFQRHYSLAAALGKAGIANRSSAIVDVHVNGKMETVTKKQPIRAVTYYTVGMSVMFALYIASNVGSYAFEEKRSHVFDRMLLANVSRWSYMAGIFLSATLLACLQLFILYGLTSIIYDITWADIPAFFVVTVSLALTVGGLAVLLTALNFRVNSEQVSRFFQTVLVTIFSLVGGSYFPAGQLSDFISTIGTLTPNGASMNAYLKLLQGYHFSDIAHSVIYLSLFSITTLLLSIWAFPKRGNES</sequence>
<feature type="transmembrane region" description="Helical" evidence="5">
    <location>
        <begin position="20"/>
        <end position="42"/>
    </location>
</feature>
<feature type="transmembrane region" description="Helical" evidence="5">
    <location>
        <begin position="393"/>
        <end position="415"/>
    </location>
</feature>
<dbReference type="PANTHER" id="PTHR43027">
    <property type="entry name" value="DOXORUBICIN RESISTANCE ABC TRANSPORTER PERMEASE PROTEIN DRRC-RELATED"/>
    <property type="match status" value="1"/>
</dbReference>
<dbReference type="Proteomes" id="UP000559598">
    <property type="component" value="Unassembled WGS sequence"/>
</dbReference>
<evidence type="ECO:0000313" key="7">
    <source>
        <dbReference type="EMBL" id="MBB4072486.1"/>
    </source>
</evidence>
<dbReference type="AlphaFoldDB" id="A0A840DTM4"/>
<evidence type="ECO:0000256" key="5">
    <source>
        <dbReference type="SAM" id="Phobius"/>
    </source>
</evidence>
<evidence type="ECO:0000256" key="1">
    <source>
        <dbReference type="ARBA" id="ARBA00004141"/>
    </source>
</evidence>
<accession>A0A840DTM4</accession>